<feature type="domain" description="DUF6378" evidence="1">
    <location>
        <begin position="5"/>
        <end position="83"/>
    </location>
</feature>
<organism evidence="2 3">
    <name type="scientific">Mycobacterium phage DroogsArmy</name>
    <dbReference type="NCBI Taxonomy" id="2744011"/>
    <lineage>
        <taxon>Viruses</taxon>
        <taxon>Duplodnaviria</taxon>
        <taxon>Heunggongvirae</taxon>
        <taxon>Uroviricota</taxon>
        <taxon>Caudoviricetes</taxon>
        <taxon>Timshelvirus</taxon>
        <taxon>Timshelvirus droogsarmy</taxon>
    </lineage>
</organism>
<accession>A0A6N0A3W3</accession>
<sequence>MTESILEEAQRLIHGQRNKDYGHPRDNFGHTAALFSAYLGIEVTMLDVAQLMMLVKMSRQQGTGYHRDSTTDIAGYAGCIERCYDEPREDDIIDAEFVDLDEPRQWLSLADVPAGVIVTDRLNNKDQWRISEHSGLLEFKFEDEKKWDDDTAHRGGLPLTAWDNFGPFTEVRA</sequence>
<dbReference type="Pfam" id="PF19905">
    <property type="entry name" value="DUF6378"/>
    <property type="match status" value="1"/>
</dbReference>
<gene>
    <name evidence="2" type="primary">50</name>
    <name evidence="2" type="ORF">SEA_DROOGSARMY_50</name>
</gene>
<dbReference type="InterPro" id="IPR045958">
    <property type="entry name" value="DUF6378"/>
</dbReference>
<evidence type="ECO:0000313" key="2">
    <source>
        <dbReference type="EMBL" id="QKO02446.1"/>
    </source>
</evidence>
<evidence type="ECO:0000259" key="1">
    <source>
        <dbReference type="Pfam" id="PF19905"/>
    </source>
</evidence>
<name>A0A6N0A3W3_9CAUD</name>
<evidence type="ECO:0000313" key="3">
    <source>
        <dbReference type="Proteomes" id="UP000509248"/>
    </source>
</evidence>
<dbReference type="RefSeq" id="YP_010062004.1">
    <property type="nucleotide sequence ID" value="NC_054789.1"/>
</dbReference>
<keyword evidence="3" id="KW-1185">Reference proteome</keyword>
<reference evidence="2 3" key="1">
    <citation type="submission" date="2020-06" db="EMBL/GenBank/DDBJ databases">
        <authorList>
            <person name="Fast K.M."/>
            <person name="Johnson K."/>
            <person name="Mayfield K.N."/>
            <person name="Stephens L.A."/>
            <person name="Reid T.H."/>
            <person name="Ryan E.D."/>
            <person name="Keener T.W."/>
            <person name="Sandel M.W."/>
            <person name="Garlena R.A."/>
            <person name="Russell D.A."/>
            <person name="Pope W.H."/>
            <person name="Jacobs-Sera D."/>
            <person name="Hatfull G.F."/>
        </authorList>
    </citation>
    <scope>NUCLEOTIDE SEQUENCE [LARGE SCALE GENOMIC DNA]</scope>
</reference>
<dbReference type="KEGG" id="vg:64871637"/>
<protein>
    <recommendedName>
        <fullName evidence="1">DUF6378 domain-containing protein</fullName>
    </recommendedName>
</protein>
<dbReference type="Proteomes" id="UP000509248">
    <property type="component" value="Segment"/>
</dbReference>
<dbReference type="EMBL" id="MT553337">
    <property type="protein sequence ID" value="QKO02446.1"/>
    <property type="molecule type" value="Genomic_DNA"/>
</dbReference>
<dbReference type="GeneID" id="64871637"/>
<proteinExistence type="predicted"/>